<evidence type="ECO:0000256" key="2">
    <source>
        <dbReference type="ARBA" id="ARBA00022692"/>
    </source>
</evidence>
<dbReference type="EMBL" id="VSSQ01025685">
    <property type="protein sequence ID" value="MPM73987.1"/>
    <property type="molecule type" value="Genomic_DNA"/>
</dbReference>
<evidence type="ECO:0000313" key="7">
    <source>
        <dbReference type="EMBL" id="MPM73987.1"/>
    </source>
</evidence>
<gene>
    <name evidence="7" type="ORF">SDC9_120972</name>
</gene>
<feature type="domain" description="ABC transmembrane type-2" evidence="6">
    <location>
        <begin position="1"/>
        <end position="97"/>
    </location>
</feature>
<dbReference type="GO" id="GO:0016020">
    <property type="term" value="C:membrane"/>
    <property type="evidence" value="ECO:0007669"/>
    <property type="project" value="UniProtKB-SubCell"/>
</dbReference>
<name>A0A645CAN1_9ZZZZ</name>
<accession>A0A645CAN1</accession>
<dbReference type="InterPro" id="IPR047817">
    <property type="entry name" value="ABC2_TM_bact-type"/>
</dbReference>
<evidence type="ECO:0000259" key="6">
    <source>
        <dbReference type="PROSITE" id="PS51012"/>
    </source>
</evidence>
<feature type="transmembrane region" description="Helical" evidence="5">
    <location>
        <begin position="72"/>
        <end position="91"/>
    </location>
</feature>
<keyword evidence="3 5" id="KW-1133">Transmembrane helix</keyword>
<evidence type="ECO:0000256" key="4">
    <source>
        <dbReference type="ARBA" id="ARBA00023136"/>
    </source>
</evidence>
<evidence type="ECO:0000256" key="3">
    <source>
        <dbReference type="ARBA" id="ARBA00022989"/>
    </source>
</evidence>
<proteinExistence type="predicted"/>
<comment type="subcellular location">
    <subcellularLocation>
        <location evidence="1">Membrane</location>
        <topology evidence="1">Multi-pass membrane protein</topology>
    </subcellularLocation>
</comment>
<organism evidence="7">
    <name type="scientific">bioreactor metagenome</name>
    <dbReference type="NCBI Taxonomy" id="1076179"/>
    <lineage>
        <taxon>unclassified sequences</taxon>
        <taxon>metagenomes</taxon>
        <taxon>ecological metagenomes</taxon>
    </lineage>
</organism>
<sequence length="99" mass="10678">MFFSFVVASVGRTENSVSILNNFITLPLLFASDAFYSLQGAPRFVQIISRVNPLQWFVSALRAAAAQSWGSYAANLGLVALTAAAALLLAIKTFRYSEG</sequence>
<reference evidence="7" key="1">
    <citation type="submission" date="2019-08" db="EMBL/GenBank/DDBJ databases">
        <authorList>
            <person name="Kucharzyk K."/>
            <person name="Murdoch R.W."/>
            <person name="Higgins S."/>
            <person name="Loffler F."/>
        </authorList>
    </citation>
    <scope>NUCLEOTIDE SEQUENCE</scope>
</reference>
<keyword evidence="4 5" id="KW-0472">Membrane</keyword>
<dbReference type="GO" id="GO:0140359">
    <property type="term" value="F:ABC-type transporter activity"/>
    <property type="evidence" value="ECO:0007669"/>
    <property type="project" value="InterPro"/>
</dbReference>
<keyword evidence="2 5" id="KW-0812">Transmembrane</keyword>
<evidence type="ECO:0000256" key="5">
    <source>
        <dbReference type="SAM" id="Phobius"/>
    </source>
</evidence>
<evidence type="ECO:0000256" key="1">
    <source>
        <dbReference type="ARBA" id="ARBA00004141"/>
    </source>
</evidence>
<comment type="caution">
    <text evidence="7">The sequence shown here is derived from an EMBL/GenBank/DDBJ whole genome shotgun (WGS) entry which is preliminary data.</text>
</comment>
<dbReference type="InterPro" id="IPR013525">
    <property type="entry name" value="ABC2_TM"/>
</dbReference>
<dbReference type="Pfam" id="PF01061">
    <property type="entry name" value="ABC2_membrane"/>
    <property type="match status" value="1"/>
</dbReference>
<dbReference type="AlphaFoldDB" id="A0A645CAN1"/>
<dbReference type="PROSITE" id="PS51012">
    <property type="entry name" value="ABC_TM2"/>
    <property type="match status" value="1"/>
</dbReference>
<protein>
    <recommendedName>
        <fullName evidence="6">ABC transmembrane type-2 domain-containing protein</fullName>
    </recommendedName>
</protein>